<sequence>MKSSQLVLIVLRIVVMYEFCTRSSDPESDKAMVNLLYQSELQTRLHVSSHTIHNAKYTDMYMAMDVQLHLNRQYEKKIVPQEHTNQFGYILERLRNGPFVYQEDLGRLCSTCSNYGYDVFKELANLIIQNIENQELQSIRQNIDIERTSGNARILPWKLTRKSRL</sequence>
<protein>
    <submittedName>
        <fullName evidence="2">Uncharacterized protein</fullName>
    </submittedName>
</protein>
<dbReference type="EMBL" id="BLAL01000206">
    <property type="protein sequence ID" value="GES91778.1"/>
    <property type="molecule type" value="Genomic_DNA"/>
</dbReference>
<dbReference type="OrthoDB" id="2429297at2759"/>
<gene>
    <name evidence="2" type="ORF">RCL2_001858100</name>
</gene>
<name>A0A8H3LN74_9GLOM</name>
<keyword evidence="1" id="KW-0732">Signal</keyword>
<dbReference type="AlphaFoldDB" id="A0A8H3LN74"/>
<organism evidence="2 3">
    <name type="scientific">Rhizophagus clarus</name>
    <dbReference type="NCBI Taxonomy" id="94130"/>
    <lineage>
        <taxon>Eukaryota</taxon>
        <taxon>Fungi</taxon>
        <taxon>Fungi incertae sedis</taxon>
        <taxon>Mucoromycota</taxon>
        <taxon>Glomeromycotina</taxon>
        <taxon>Glomeromycetes</taxon>
        <taxon>Glomerales</taxon>
        <taxon>Glomeraceae</taxon>
        <taxon>Rhizophagus</taxon>
    </lineage>
</organism>
<reference evidence="2" key="1">
    <citation type="submission" date="2019-10" db="EMBL/GenBank/DDBJ databases">
        <title>Conservation and host-specific expression of non-tandemly repeated heterogenous ribosome RNA gene in arbuscular mycorrhizal fungi.</title>
        <authorList>
            <person name="Maeda T."/>
            <person name="Kobayashi Y."/>
            <person name="Nakagawa T."/>
            <person name="Ezawa T."/>
            <person name="Yamaguchi K."/>
            <person name="Bino T."/>
            <person name="Nishimoto Y."/>
            <person name="Shigenobu S."/>
            <person name="Kawaguchi M."/>
        </authorList>
    </citation>
    <scope>NUCLEOTIDE SEQUENCE</scope>
    <source>
        <strain evidence="2">HR1</strain>
    </source>
</reference>
<evidence type="ECO:0000256" key="1">
    <source>
        <dbReference type="SAM" id="SignalP"/>
    </source>
</evidence>
<feature type="signal peptide" evidence="1">
    <location>
        <begin position="1"/>
        <end position="23"/>
    </location>
</feature>
<accession>A0A8H3LN74</accession>
<proteinExistence type="predicted"/>
<comment type="caution">
    <text evidence="2">The sequence shown here is derived from an EMBL/GenBank/DDBJ whole genome shotgun (WGS) entry which is preliminary data.</text>
</comment>
<dbReference type="Proteomes" id="UP000615446">
    <property type="component" value="Unassembled WGS sequence"/>
</dbReference>
<evidence type="ECO:0000313" key="2">
    <source>
        <dbReference type="EMBL" id="GES91778.1"/>
    </source>
</evidence>
<feature type="chain" id="PRO_5034424084" evidence="1">
    <location>
        <begin position="24"/>
        <end position="165"/>
    </location>
</feature>
<evidence type="ECO:0000313" key="3">
    <source>
        <dbReference type="Proteomes" id="UP000615446"/>
    </source>
</evidence>